<accession>A0ABP6Z761</accession>
<evidence type="ECO:0000256" key="2">
    <source>
        <dbReference type="RuleBase" id="RU362080"/>
    </source>
</evidence>
<dbReference type="EMBL" id="BAAAZO010000002">
    <property type="protein sequence ID" value="GAA3598757.1"/>
    <property type="molecule type" value="Genomic_DNA"/>
</dbReference>
<dbReference type="Pfam" id="PF02604">
    <property type="entry name" value="PhdYeFM_antitox"/>
    <property type="match status" value="1"/>
</dbReference>
<evidence type="ECO:0000256" key="1">
    <source>
        <dbReference type="ARBA" id="ARBA00009981"/>
    </source>
</evidence>
<gene>
    <name evidence="4" type="ORF">GCM10022223_12670</name>
</gene>
<comment type="caution">
    <text evidence="4">The sequence shown here is derived from an EMBL/GenBank/DDBJ whole genome shotgun (WGS) entry which is preliminary data.</text>
</comment>
<evidence type="ECO:0000256" key="3">
    <source>
        <dbReference type="SAM" id="MobiDB-lite"/>
    </source>
</evidence>
<proteinExistence type="inferred from homology"/>
<sequence>MYTRYIRYPMYRLYMIDLPRRSVRDVRERLADVVDEACHDRPTVITRRGRPVAALVPIDTLRRYLELEEREINRIIDERMSGHLQNEDESGEAGGRTPAGAVPLETVLRETVSRAE</sequence>
<keyword evidence="5" id="KW-1185">Reference proteome</keyword>
<name>A0ABP6Z761_9ACTN</name>
<evidence type="ECO:0000313" key="4">
    <source>
        <dbReference type="EMBL" id="GAA3598757.1"/>
    </source>
</evidence>
<dbReference type="InterPro" id="IPR036165">
    <property type="entry name" value="YefM-like_sf"/>
</dbReference>
<feature type="region of interest" description="Disordered" evidence="3">
    <location>
        <begin position="81"/>
        <end position="116"/>
    </location>
</feature>
<dbReference type="NCBIfam" id="TIGR01552">
    <property type="entry name" value="phd_fam"/>
    <property type="match status" value="1"/>
</dbReference>
<feature type="compositionally biased region" description="Basic and acidic residues" evidence="3">
    <location>
        <begin position="107"/>
        <end position="116"/>
    </location>
</feature>
<dbReference type="SUPFAM" id="SSF143120">
    <property type="entry name" value="YefM-like"/>
    <property type="match status" value="1"/>
</dbReference>
<organism evidence="4 5">
    <name type="scientific">Kineosporia mesophila</name>
    <dbReference type="NCBI Taxonomy" id="566012"/>
    <lineage>
        <taxon>Bacteria</taxon>
        <taxon>Bacillati</taxon>
        <taxon>Actinomycetota</taxon>
        <taxon>Actinomycetes</taxon>
        <taxon>Kineosporiales</taxon>
        <taxon>Kineosporiaceae</taxon>
        <taxon>Kineosporia</taxon>
    </lineage>
</organism>
<dbReference type="Gene3D" id="3.40.1620.10">
    <property type="entry name" value="YefM-like domain"/>
    <property type="match status" value="1"/>
</dbReference>
<reference evidence="5" key="1">
    <citation type="journal article" date="2019" name="Int. J. Syst. Evol. Microbiol.">
        <title>The Global Catalogue of Microorganisms (GCM) 10K type strain sequencing project: providing services to taxonomists for standard genome sequencing and annotation.</title>
        <authorList>
            <consortium name="The Broad Institute Genomics Platform"/>
            <consortium name="The Broad Institute Genome Sequencing Center for Infectious Disease"/>
            <person name="Wu L."/>
            <person name="Ma J."/>
        </authorList>
    </citation>
    <scope>NUCLEOTIDE SEQUENCE [LARGE SCALE GENOMIC DNA]</scope>
    <source>
        <strain evidence="5">JCM 16902</strain>
    </source>
</reference>
<dbReference type="InterPro" id="IPR006442">
    <property type="entry name" value="Antitoxin_Phd/YefM"/>
</dbReference>
<dbReference type="Proteomes" id="UP001501074">
    <property type="component" value="Unassembled WGS sequence"/>
</dbReference>
<evidence type="ECO:0000313" key="5">
    <source>
        <dbReference type="Proteomes" id="UP001501074"/>
    </source>
</evidence>
<comment type="function">
    <text evidence="2">Antitoxin component of a type II toxin-antitoxin (TA) system.</text>
</comment>
<protein>
    <recommendedName>
        <fullName evidence="2">Antitoxin</fullName>
    </recommendedName>
</protein>
<comment type="similarity">
    <text evidence="1 2">Belongs to the phD/YefM antitoxin family.</text>
</comment>